<comment type="caution">
    <text evidence="3">The sequence shown here is derived from an EMBL/GenBank/DDBJ whole genome shotgun (WGS) entry which is preliminary data.</text>
</comment>
<reference evidence="3 4" key="1">
    <citation type="submission" date="2013-03" db="EMBL/GenBank/DDBJ databases">
        <title>The Genome Sequence of Exophiala aquamarina CBS 119918.</title>
        <authorList>
            <consortium name="The Broad Institute Genomics Platform"/>
            <person name="Cuomo C."/>
            <person name="de Hoog S."/>
            <person name="Gorbushina A."/>
            <person name="Walker B."/>
            <person name="Young S.K."/>
            <person name="Zeng Q."/>
            <person name="Gargeya S."/>
            <person name="Fitzgerald M."/>
            <person name="Haas B."/>
            <person name="Abouelleil A."/>
            <person name="Allen A.W."/>
            <person name="Alvarado L."/>
            <person name="Arachchi H.M."/>
            <person name="Berlin A.M."/>
            <person name="Chapman S.B."/>
            <person name="Gainer-Dewar J."/>
            <person name="Goldberg J."/>
            <person name="Griggs A."/>
            <person name="Gujja S."/>
            <person name="Hansen M."/>
            <person name="Howarth C."/>
            <person name="Imamovic A."/>
            <person name="Ireland A."/>
            <person name="Larimer J."/>
            <person name="McCowan C."/>
            <person name="Murphy C."/>
            <person name="Pearson M."/>
            <person name="Poon T.W."/>
            <person name="Priest M."/>
            <person name="Roberts A."/>
            <person name="Saif S."/>
            <person name="Shea T."/>
            <person name="Sisk P."/>
            <person name="Sykes S."/>
            <person name="Wortman J."/>
            <person name="Nusbaum C."/>
            <person name="Birren B."/>
        </authorList>
    </citation>
    <scope>NUCLEOTIDE SEQUENCE [LARGE SCALE GENOMIC DNA]</scope>
    <source>
        <strain evidence="3 4">CBS 119918</strain>
    </source>
</reference>
<dbReference type="OrthoDB" id="9972196at2759"/>
<evidence type="ECO:0000313" key="3">
    <source>
        <dbReference type="EMBL" id="KEF57913.1"/>
    </source>
</evidence>
<keyword evidence="4" id="KW-1185">Reference proteome</keyword>
<organism evidence="3 4">
    <name type="scientific">Exophiala aquamarina CBS 119918</name>
    <dbReference type="NCBI Taxonomy" id="1182545"/>
    <lineage>
        <taxon>Eukaryota</taxon>
        <taxon>Fungi</taxon>
        <taxon>Dikarya</taxon>
        <taxon>Ascomycota</taxon>
        <taxon>Pezizomycotina</taxon>
        <taxon>Eurotiomycetes</taxon>
        <taxon>Chaetothyriomycetidae</taxon>
        <taxon>Chaetothyriales</taxon>
        <taxon>Herpotrichiellaceae</taxon>
        <taxon>Exophiala</taxon>
    </lineage>
</organism>
<dbReference type="HOGENOM" id="CLU_038716_0_0_1"/>
<gene>
    <name evidence="3" type="ORF">A1O9_05835</name>
</gene>
<evidence type="ECO:0008006" key="5">
    <source>
        <dbReference type="Google" id="ProtNLM"/>
    </source>
</evidence>
<dbReference type="STRING" id="1182545.A0A072PF76"/>
<dbReference type="GeneID" id="25280756"/>
<dbReference type="SUPFAM" id="SSF75011">
    <property type="entry name" value="3-carboxy-cis,cis-mucoante lactonizing enzyme"/>
    <property type="match status" value="1"/>
</dbReference>
<dbReference type="VEuPathDB" id="FungiDB:A1O9_05835"/>
<evidence type="ECO:0000256" key="2">
    <source>
        <dbReference type="SAM" id="SignalP"/>
    </source>
</evidence>
<dbReference type="PANTHER" id="PTHR30344:SF1">
    <property type="entry name" value="6-PHOSPHOGLUCONOLACTONASE"/>
    <property type="match status" value="1"/>
</dbReference>
<dbReference type="GO" id="GO:0017057">
    <property type="term" value="F:6-phosphogluconolactonase activity"/>
    <property type="evidence" value="ECO:0007669"/>
    <property type="project" value="TreeGrafter"/>
</dbReference>
<dbReference type="Pfam" id="PF10282">
    <property type="entry name" value="Lactonase"/>
    <property type="match status" value="1"/>
</dbReference>
<dbReference type="AlphaFoldDB" id="A0A072PF76"/>
<dbReference type="PANTHER" id="PTHR30344">
    <property type="entry name" value="6-PHOSPHOGLUCONOLACTONASE-RELATED"/>
    <property type="match status" value="1"/>
</dbReference>
<feature type="signal peptide" evidence="2">
    <location>
        <begin position="1"/>
        <end position="20"/>
    </location>
</feature>
<feature type="chain" id="PRO_5001681515" description="6-phosphogluconolactonase" evidence="2">
    <location>
        <begin position="21"/>
        <end position="407"/>
    </location>
</feature>
<dbReference type="Proteomes" id="UP000027920">
    <property type="component" value="Unassembled WGS sequence"/>
</dbReference>
<dbReference type="Gene3D" id="2.130.10.10">
    <property type="entry name" value="YVTN repeat-like/Quinoprotein amine dehydrogenase"/>
    <property type="match status" value="1"/>
</dbReference>
<dbReference type="InterPro" id="IPR015943">
    <property type="entry name" value="WD40/YVTN_repeat-like_dom_sf"/>
</dbReference>
<evidence type="ECO:0000256" key="1">
    <source>
        <dbReference type="ARBA" id="ARBA00005564"/>
    </source>
</evidence>
<comment type="similarity">
    <text evidence="1">Belongs to the cycloisomerase 2 family.</text>
</comment>
<protein>
    <recommendedName>
        <fullName evidence="5">6-phosphogluconolactonase</fullName>
    </recommendedName>
</protein>
<name>A0A072PF76_9EURO</name>
<dbReference type="EMBL" id="AMGV01000004">
    <property type="protein sequence ID" value="KEF57913.1"/>
    <property type="molecule type" value="Genomic_DNA"/>
</dbReference>
<dbReference type="InterPro" id="IPR019405">
    <property type="entry name" value="Lactonase_7-beta_prop"/>
</dbReference>
<keyword evidence="2" id="KW-0732">Signal</keyword>
<accession>A0A072PF76</accession>
<dbReference type="InterPro" id="IPR050282">
    <property type="entry name" value="Cycloisomerase_2"/>
</dbReference>
<evidence type="ECO:0000313" key="4">
    <source>
        <dbReference type="Proteomes" id="UP000027920"/>
    </source>
</evidence>
<dbReference type="RefSeq" id="XP_013260503.1">
    <property type="nucleotide sequence ID" value="XM_013405049.1"/>
</dbReference>
<sequence length="407" mass="43006">MKPTIAGALLLAALPSLVAANHAPAAPTTIFVAGYDGFVRTVQLTGEGSSSKLTLLNQTDGCKTNPSWLTIDIHNHRLWCLDEGFVAGFGTLNQFDIEDGGVLTPVQHRNVSASPVHTKLYNGGKNIALAQFGNADATGIRGGLTIHSINDDGHLGEMVNHTFDALAAPGPRPGQAVPRAHGVYPDPKDKNLVVLDYGADQIRTFNLVPDNTGSLNVGSVISLPKGTGPRHAAFFSHTATSQLYLFVVSEFLNTITTFAVNYDANDAIILTGPSHVIDTFGGKADAETLVNAKAAEIRVSYDNQFLIVSNRNDTSFPESDSLATFRIKDDGSLDFVQLAAAGGLFPRAFQVNLKGDRVLVAAQTDSKIAVLDRNPQTGIIGDVLAELAINTTVDGVAAGLPAAIWNE</sequence>
<proteinExistence type="inferred from homology"/>